<dbReference type="PANTHER" id="PTHR11727">
    <property type="entry name" value="DIMETHYLADENOSINE TRANSFERASE"/>
    <property type="match status" value="1"/>
</dbReference>
<evidence type="ECO:0000313" key="10">
    <source>
        <dbReference type="Proteomes" id="UP000422736"/>
    </source>
</evidence>
<evidence type="ECO:0000256" key="1">
    <source>
        <dbReference type="ARBA" id="ARBA00004173"/>
    </source>
</evidence>
<keyword evidence="3 7" id="KW-0808">Transferase</keyword>
<evidence type="ECO:0000256" key="6">
    <source>
        <dbReference type="ARBA" id="ARBA00024915"/>
    </source>
</evidence>
<evidence type="ECO:0000256" key="2">
    <source>
        <dbReference type="ARBA" id="ARBA00022603"/>
    </source>
</evidence>
<reference evidence="9 10" key="2">
    <citation type="submission" date="2019-11" db="EMBL/GenBank/DDBJ databases">
        <authorList>
            <person name="Lu H."/>
        </authorList>
    </citation>
    <scope>NUCLEOTIDE SEQUENCE [LARGE SCALE GENOMIC DNA]</scope>
    <source>
        <strain evidence="9 10">FIM1</strain>
    </source>
</reference>
<dbReference type="Gene3D" id="1.10.8.100">
    <property type="entry name" value="Ribosomal RNA adenine dimethylase-like, domain 2"/>
    <property type="match status" value="1"/>
</dbReference>
<dbReference type="EMBL" id="CP015058">
    <property type="protein sequence ID" value="QGN16667.1"/>
    <property type="molecule type" value="Genomic_DNA"/>
</dbReference>
<keyword evidence="5 7" id="KW-0694">RNA-binding</keyword>
<keyword evidence="10" id="KW-1185">Reference proteome</keyword>
<feature type="binding site" evidence="7">
    <location>
        <position position="79"/>
    </location>
    <ligand>
        <name>S-adenosyl-L-methionine</name>
        <dbReference type="ChEBI" id="CHEBI:59789"/>
    </ligand>
</feature>
<dbReference type="InterPro" id="IPR029063">
    <property type="entry name" value="SAM-dependent_MTases_sf"/>
</dbReference>
<accession>A0ABX6EX74</accession>
<dbReference type="InterPro" id="IPR023165">
    <property type="entry name" value="rRNA_Ade_diMease-like_C"/>
</dbReference>
<dbReference type="Proteomes" id="UP000422736">
    <property type="component" value="Chromosome 5"/>
</dbReference>
<dbReference type="PROSITE" id="PS51689">
    <property type="entry name" value="SAM_RNA_A_N6_MT"/>
    <property type="match status" value="1"/>
</dbReference>
<evidence type="ECO:0000313" key="9">
    <source>
        <dbReference type="EMBL" id="QGN16667.1"/>
    </source>
</evidence>
<comment type="subcellular location">
    <subcellularLocation>
        <location evidence="1">Mitochondrion</location>
    </subcellularLocation>
</comment>
<reference evidence="9 10" key="1">
    <citation type="submission" date="2016-03" db="EMBL/GenBank/DDBJ databases">
        <title>How can Kluyveromyces marxianus grow so fast - potential evolutionary course in Saccharomyces Complex revealed by comparative genomics.</title>
        <authorList>
            <person name="Mo W."/>
            <person name="Lu W."/>
            <person name="Yang X."/>
            <person name="Qi J."/>
            <person name="Lv H."/>
        </authorList>
    </citation>
    <scope>NUCLEOTIDE SEQUENCE [LARGE SCALE GENOMIC DNA]</scope>
    <source>
        <strain evidence="9 10">FIM1</strain>
    </source>
</reference>
<evidence type="ECO:0000256" key="4">
    <source>
        <dbReference type="ARBA" id="ARBA00022691"/>
    </source>
</evidence>
<dbReference type="InterPro" id="IPR001737">
    <property type="entry name" value="KsgA/Erm"/>
</dbReference>
<organism evidence="9 10">
    <name type="scientific">Kluyveromyces marxianus</name>
    <name type="common">Yeast</name>
    <name type="synonym">Candida kefyr</name>
    <dbReference type="NCBI Taxonomy" id="4911"/>
    <lineage>
        <taxon>Eukaryota</taxon>
        <taxon>Fungi</taxon>
        <taxon>Dikarya</taxon>
        <taxon>Ascomycota</taxon>
        <taxon>Saccharomycotina</taxon>
        <taxon>Saccharomycetes</taxon>
        <taxon>Saccharomycetales</taxon>
        <taxon>Saccharomycetaceae</taxon>
        <taxon>Kluyveromyces</taxon>
    </lineage>
</organism>
<evidence type="ECO:0000256" key="7">
    <source>
        <dbReference type="PROSITE-ProRule" id="PRU01026"/>
    </source>
</evidence>
<gene>
    <name evidence="9" type="primary">MTF1</name>
    <name evidence="9" type="ORF">FIM1_3386</name>
</gene>
<dbReference type="PANTHER" id="PTHR11727:SF17">
    <property type="entry name" value="DIMETHYLADENOSINE TRANSFERASE 1, MITOCHONDRIAL"/>
    <property type="match status" value="1"/>
</dbReference>
<feature type="binding site" evidence="7">
    <location>
        <position position="140"/>
    </location>
    <ligand>
        <name>S-adenosyl-L-methionine</name>
        <dbReference type="ChEBI" id="CHEBI:59789"/>
    </ligand>
</feature>
<comment type="caution">
    <text evidence="7">Lacks conserved residue(s) required for the propagation of feature annotation.</text>
</comment>
<dbReference type="Pfam" id="PF00398">
    <property type="entry name" value="RrnaAD"/>
    <property type="match status" value="1"/>
</dbReference>
<feature type="binding site" evidence="7">
    <location>
        <position position="26"/>
    </location>
    <ligand>
        <name>S-adenosyl-L-methionine</name>
        <dbReference type="ChEBI" id="CHEBI:59789"/>
    </ligand>
</feature>
<keyword evidence="8" id="KW-0698">rRNA processing</keyword>
<keyword evidence="2 7" id="KW-0489">Methyltransferase</keyword>
<proteinExistence type="inferred from homology"/>
<evidence type="ECO:0000256" key="8">
    <source>
        <dbReference type="RuleBase" id="RU362106"/>
    </source>
</evidence>
<name>A0ABX6EX74_KLUMA</name>
<keyword evidence="4 7" id="KW-0949">S-adenosyl-L-methionine</keyword>
<dbReference type="Gene3D" id="3.40.50.150">
    <property type="entry name" value="Vaccinia Virus protein VP39"/>
    <property type="match status" value="1"/>
</dbReference>
<comment type="similarity">
    <text evidence="7 8">Belongs to the class I-like SAM-binding methyltransferase superfamily. rRNA adenine N(6)-methyltransferase family.</text>
</comment>
<sequence length="335" mass="38931">MSKTTLLQRLLPLANSIKTTYGSQFLKNPKIITQIFDKLKLESQYKSKELQVVDIYSGPAVQSAMLTERLHPKKCVLFDDRRKFAELYQQVLDGNGPIVHYNKNPYKWESFLELTEQDKILTPSFQARDHIHDEFLVTANLTNKKGEQLYVQYLQCVANQNWLQRFGLVKMLVWIPSQTAKKLFAPFSNKDRNRITLLSEMASNTKLIATSEASLKYFLPESLSKFDPVIIPSKEPHTEDLSLVEINPRNHNLDLDNWDYVTQKLMILKSQPIGDSIEVLGHGAKDWFSPRLRPELLKKKPYEMTYMEINEIAECFALWPFKPHILIDFYDDDSA</sequence>
<protein>
    <recommendedName>
        <fullName evidence="8">rRNA adenine N(6)-methyltransferase</fullName>
        <ecNumber evidence="8">2.1.1.-</ecNumber>
    </recommendedName>
</protein>
<dbReference type="EC" id="2.1.1.-" evidence="8"/>
<dbReference type="SUPFAM" id="SSF53335">
    <property type="entry name" value="S-adenosyl-L-methionine-dependent methyltransferases"/>
    <property type="match status" value="1"/>
</dbReference>
<evidence type="ECO:0000256" key="5">
    <source>
        <dbReference type="ARBA" id="ARBA00022884"/>
    </source>
</evidence>
<evidence type="ECO:0000256" key="3">
    <source>
        <dbReference type="ARBA" id="ARBA00022679"/>
    </source>
</evidence>
<comment type="function">
    <text evidence="6">Mitochondrial transcription factor that confers selective promoter recognition on the core subunit of the yeast mitochondrial RNA polymerase. Interacts with DNA in a non-specific manner.</text>
</comment>